<sequence>MMFLLFKIVGNKGRMGVLNSNYTEISQILPEKAKYFQPFKKHGFNSFLFVHLVGEMMDYLMVGVSRDMLVGINKM</sequence>
<comment type="caution">
    <text evidence="1">The sequence shown here is derived from an EMBL/GenBank/DDBJ whole genome shotgun (WGS) entry which is preliminary data.</text>
</comment>
<keyword evidence="2" id="KW-1185">Reference proteome</keyword>
<name>A0A0D8JAU5_9BACT</name>
<dbReference type="EMBL" id="JRHC01000002">
    <property type="protein sequence ID" value="KJF43646.1"/>
    <property type="molecule type" value="Genomic_DNA"/>
</dbReference>
<dbReference type="AlphaFoldDB" id="A0A0D8JAU5"/>
<dbReference type="Proteomes" id="UP000032544">
    <property type="component" value="Unassembled WGS sequence"/>
</dbReference>
<evidence type="ECO:0000313" key="1">
    <source>
        <dbReference type="EMBL" id="KJF43646.1"/>
    </source>
</evidence>
<protein>
    <submittedName>
        <fullName evidence="1">Uncharacterized protein</fullName>
    </submittedName>
</protein>
<proteinExistence type="predicted"/>
<accession>A0A0D8JAU5</accession>
<gene>
    <name evidence="1" type="ORF">LH29_11105</name>
</gene>
<organism evidence="1 2">
    <name type="scientific">Draconibacterium sediminis</name>
    <dbReference type="NCBI Taxonomy" id="1544798"/>
    <lineage>
        <taxon>Bacteria</taxon>
        <taxon>Pseudomonadati</taxon>
        <taxon>Bacteroidota</taxon>
        <taxon>Bacteroidia</taxon>
        <taxon>Marinilabiliales</taxon>
        <taxon>Prolixibacteraceae</taxon>
        <taxon>Draconibacterium</taxon>
    </lineage>
</organism>
<dbReference type="STRING" id="1544798.LH29_11105"/>
<evidence type="ECO:0000313" key="2">
    <source>
        <dbReference type="Proteomes" id="UP000032544"/>
    </source>
</evidence>
<reference evidence="1 2" key="1">
    <citation type="submission" date="2014-09" db="EMBL/GenBank/DDBJ databases">
        <title>Draft Genome Sequence of Draconibacterium sp. JN14CK-3.</title>
        <authorList>
            <person name="Dong C."/>
            <person name="Lai Q."/>
            <person name="Shao Z."/>
        </authorList>
    </citation>
    <scope>NUCLEOTIDE SEQUENCE [LARGE SCALE GENOMIC DNA]</scope>
    <source>
        <strain evidence="1 2">JN14CK-3</strain>
    </source>
</reference>